<dbReference type="PANTHER" id="PTHR43806:SF11">
    <property type="entry name" value="CEREVISIN-RELATED"/>
    <property type="match status" value="1"/>
</dbReference>
<keyword evidence="2 5" id="KW-0645">Protease</keyword>
<dbReference type="PRINTS" id="PR00723">
    <property type="entry name" value="SUBTILISIN"/>
</dbReference>
<evidence type="ECO:0000313" key="8">
    <source>
        <dbReference type="EMBL" id="RWS21308.1"/>
    </source>
</evidence>
<dbReference type="GO" id="GO:0005615">
    <property type="term" value="C:extracellular space"/>
    <property type="evidence" value="ECO:0007669"/>
    <property type="project" value="TreeGrafter"/>
</dbReference>
<dbReference type="PANTHER" id="PTHR43806">
    <property type="entry name" value="PEPTIDASE S8"/>
    <property type="match status" value="1"/>
</dbReference>
<evidence type="ECO:0000256" key="4">
    <source>
        <dbReference type="ARBA" id="ARBA00022825"/>
    </source>
</evidence>
<feature type="active site" description="Charge relay system" evidence="5">
    <location>
        <position position="352"/>
    </location>
</feature>
<dbReference type="GO" id="GO:0004252">
    <property type="term" value="F:serine-type endopeptidase activity"/>
    <property type="evidence" value="ECO:0007669"/>
    <property type="project" value="UniProtKB-UniRule"/>
</dbReference>
<evidence type="ECO:0000313" key="9">
    <source>
        <dbReference type="Proteomes" id="UP000288716"/>
    </source>
</evidence>
<dbReference type="Pfam" id="PF00082">
    <property type="entry name" value="Peptidase_S8"/>
    <property type="match status" value="1"/>
</dbReference>
<keyword evidence="9" id="KW-1185">Reference proteome</keyword>
<dbReference type="InterPro" id="IPR000209">
    <property type="entry name" value="Peptidase_S8/S53_dom"/>
</dbReference>
<name>A0A443S185_9ACAR</name>
<dbReference type="PROSITE" id="PS51892">
    <property type="entry name" value="SUBTILASE"/>
    <property type="match status" value="1"/>
</dbReference>
<reference evidence="8 9" key="1">
    <citation type="journal article" date="2018" name="Gigascience">
        <title>Genomes of trombidid mites reveal novel predicted allergens and laterally-transferred genes associated with secondary metabolism.</title>
        <authorList>
            <person name="Dong X."/>
            <person name="Chaisiri K."/>
            <person name="Xia D."/>
            <person name="Armstrong S.D."/>
            <person name="Fang Y."/>
            <person name="Donnelly M.J."/>
            <person name="Kadowaki T."/>
            <person name="McGarry J.W."/>
            <person name="Darby A.C."/>
            <person name="Makepeace B.L."/>
        </authorList>
    </citation>
    <scope>NUCLEOTIDE SEQUENCE [LARGE SCALE GENOMIC DNA]</scope>
    <source>
        <strain evidence="8">UoL-UT</strain>
    </source>
</reference>
<proteinExistence type="inferred from homology"/>
<comment type="caution">
    <text evidence="8">The sequence shown here is derived from an EMBL/GenBank/DDBJ whole genome shotgun (WGS) entry which is preliminary data.</text>
</comment>
<feature type="active site" description="Charge relay system" evidence="5">
    <location>
        <position position="188"/>
    </location>
</feature>
<evidence type="ECO:0000256" key="2">
    <source>
        <dbReference type="ARBA" id="ARBA00022670"/>
    </source>
</evidence>
<accession>A0A443S185</accession>
<gene>
    <name evidence="8" type="ORF">B4U80_07284</name>
</gene>
<dbReference type="InterPro" id="IPR050131">
    <property type="entry name" value="Peptidase_S8_subtilisin-like"/>
</dbReference>
<organism evidence="8 9">
    <name type="scientific">Leptotrombidium deliense</name>
    <dbReference type="NCBI Taxonomy" id="299467"/>
    <lineage>
        <taxon>Eukaryota</taxon>
        <taxon>Metazoa</taxon>
        <taxon>Ecdysozoa</taxon>
        <taxon>Arthropoda</taxon>
        <taxon>Chelicerata</taxon>
        <taxon>Arachnida</taxon>
        <taxon>Acari</taxon>
        <taxon>Acariformes</taxon>
        <taxon>Trombidiformes</taxon>
        <taxon>Prostigmata</taxon>
        <taxon>Anystina</taxon>
        <taxon>Parasitengona</taxon>
        <taxon>Trombiculoidea</taxon>
        <taxon>Trombiculidae</taxon>
        <taxon>Leptotrombidium</taxon>
    </lineage>
</organism>
<dbReference type="InterPro" id="IPR023827">
    <property type="entry name" value="Peptidase_S8_Asp-AS"/>
</dbReference>
<dbReference type="SUPFAM" id="SSF52743">
    <property type="entry name" value="Subtilisin-like"/>
    <property type="match status" value="1"/>
</dbReference>
<dbReference type="PROSITE" id="PS00136">
    <property type="entry name" value="SUBTILASE_ASP"/>
    <property type="match status" value="1"/>
</dbReference>
<evidence type="ECO:0000256" key="3">
    <source>
        <dbReference type="ARBA" id="ARBA00022801"/>
    </source>
</evidence>
<dbReference type="VEuPathDB" id="VectorBase:LDEU010732"/>
<keyword evidence="4 5" id="KW-0720">Serine protease</keyword>
<dbReference type="CDD" id="cd04077">
    <property type="entry name" value="Peptidases_S8_PCSK9_ProteinaseK_like"/>
    <property type="match status" value="1"/>
</dbReference>
<dbReference type="Gene3D" id="3.40.50.200">
    <property type="entry name" value="Peptidase S8/S53 domain"/>
    <property type="match status" value="1"/>
</dbReference>
<sequence length="379" mass="39751">FIFTFACTVNGKNIKEECDVPIIEAKKGAGVDGHYIVQLNCRSNDCDTVAADLEKAGAKIRHLGSKKNIEASGFHVIHIQLASSKIKDAVFKSVKKSCKVNRIEQDQIATFAAAACTTQSNAGWCLAKVSRLNNQYSYVQNNCGAGSKIYVIDTGCNKTHPDLNGRVVEQQNFVTGEDKNDYNDYNGHGTATASNAGGIHYGTAKQAQLICLKALNKAGSGTYRFLTSMMILLAKNELFSDIIAAINWVAAKTDKGIVNLSLGGPYSLIVNTVVDMLFNSGHLPVVAAGNSNVDASTVSPASAPRAITVGASDSNNNMASFSNYGTSVDIVAPGVNCLAASAQGGSQFSGTSFAAPFTAGIAACIQSQNGWNSAADAPQ</sequence>
<dbReference type="InterPro" id="IPR015500">
    <property type="entry name" value="Peptidase_S8_subtilisin-rel"/>
</dbReference>
<dbReference type="STRING" id="299467.A0A443S185"/>
<feature type="active site" description="Charge relay system" evidence="5">
    <location>
        <position position="153"/>
    </location>
</feature>
<evidence type="ECO:0000256" key="6">
    <source>
        <dbReference type="RuleBase" id="RU003355"/>
    </source>
</evidence>
<dbReference type="PROSITE" id="PS00138">
    <property type="entry name" value="SUBTILASE_SER"/>
    <property type="match status" value="1"/>
</dbReference>
<comment type="similarity">
    <text evidence="1 5 6">Belongs to the peptidase S8 family.</text>
</comment>
<dbReference type="GO" id="GO:0006508">
    <property type="term" value="P:proteolysis"/>
    <property type="evidence" value="ECO:0007669"/>
    <property type="project" value="UniProtKB-KW"/>
</dbReference>
<dbReference type="OrthoDB" id="206201at2759"/>
<protein>
    <recommendedName>
        <fullName evidence="7">Peptidase S8/S53 domain-containing protein</fullName>
    </recommendedName>
</protein>
<dbReference type="AlphaFoldDB" id="A0A443S185"/>
<dbReference type="Proteomes" id="UP000288716">
    <property type="component" value="Unassembled WGS sequence"/>
</dbReference>
<dbReference type="InterPro" id="IPR036852">
    <property type="entry name" value="Peptidase_S8/S53_dom_sf"/>
</dbReference>
<evidence type="ECO:0000256" key="1">
    <source>
        <dbReference type="ARBA" id="ARBA00011073"/>
    </source>
</evidence>
<feature type="non-terminal residue" evidence="8">
    <location>
        <position position="379"/>
    </location>
</feature>
<evidence type="ECO:0000259" key="7">
    <source>
        <dbReference type="Pfam" id="PF00082"/>
    </source>
</evidence>
<keyword evidence="3 5" id="KW-0378">Hydrolase</keyword>
<dbReference type="InterPro" id="IPR023828">
    <property type="entry name" value="Peptidase_S8_Ser-AS"/>
</dbReference>
<dbReference type="EMBL" id="NCKV01012858">
    <property type="protein sequence ID" value="RWS21308.1"/>
    <property type="molecule type" value="Genomic_DNA"/>
</dbReference>
<feature type="non-terminal residue" evidence="8">
    <location>
        <position position="1"/>
    </location>
</feature>
<evidence type="ECO:0000256" key="5">
    <source>
        <dbReference type="PROSITE-ProRule" id="PRU01240"/>
    </source>
</evidence>
<feature type="domain" description="Peptidase S8/S53" evidence="7">
    <location>
        <begin position="144"/>
        <end position="374"/>
    </location>
</feature>
<dbReference type="InterPro" id="IPR034193">
    <property type="entry name" value="PCSK9_ProteinaseK-like"/>
</dbReference>